<accession>A0A2P1PRB6</accession>
<evidence type="ECO:0000313" key="2">
    <source>
        <dbReference type="Proteomes" id="UP000241074"/>
    </source>
</evidence>
<dbReference type="EMBL" id="CP027860">
    <property type="protein sequence ID" value="AVP97390.1"/>
    <property type="molecule type" value="Genomic_DNA"/>
</dbReference>
<reference evidence="1 2" key="1">
    <citation type="submission" date="2018-03" db="EMBL/GenBank/DDBJ databases">
        <title>Ahniella affigens gen. nov., sp. nov., a gammaproteobacterium isolated from sandy soil near a stream.</title>
        <authorList>
            <person name="Ko Y."/>
            <person name="Kim J.-H."/>
        </authorList>
    </citation>
    <scope>NUCLEOTIDE SEQUENCE [LARGE SCALE GENOMIC DNA]</scope>
    <source>
        <strain evidence="1 2">D13</strain>
    </source>
</reference>
<sequence length="76" mass="8206">MRPTRFGTHGANGQPFARAGVIKSILDFQTRNESGTCPVSLLQNQALACPILDGPSMARIASELVQMLPRLKLTPD</sequence>
<reference evidence="1 2" key="2">
    <citation type="submission" date="2018-03" db="EMBL/GenBank/DDBJ databases">
        <authorList>
            <person name="Keele B.F."/>
        </authorList>
    </citation>
    <scope>NUCLEOTIDE SEQUENCE [LARGE SCALE GENOMIC DNA]</scope>
    <source>
        <strain evidence="1 2">D13</strain>
    </source>
</reference>
<name>A0A2P1PRB6_9GAMM</name>
<evidence type="ECO:0000313" key="1">
    <source>
        <dbReference type="EMBL" id="AVP97390.1"/>
    </source>
</evidence>
<keyword evidence="2" id="KW-1185">Reference proteome</keyword>
<organism evidence="1 2">
    <name type="scientific">Ahniella affigens</name>
    <dbReference type="NCBI Taxonomy" id="2021234"/>
    <lineage>
        <taxon>Bacteria</taxon>
        <taxon>Pseudomonadati</taxon>
        <taxon>Pseudomonadota</taxon>
        <taxon>Gammaproteobacteria</taxon>
        <taxon>Lysobacterales</taxon>
        <taxon>Rhodanobacteraceae</taxon>
        <taxon>Ahniella</taxon>
    </lineage>
</organism>
<protein>
    <submittedName>
        <fullName evidence="1">Uncharacterized protein</fullName>
    </submittedName>
</protein>
<dbReference type="Proteomes" id="UP000241074">
    <property type="component" value="Chromosome"/>
</dbReference>
<dbReference type="KEGG" id="xba:C7S18_09365"/>
<gene>
    <name evidence="1" type="ORF">C7S18_09365</name>
</gene>
<proteinExistence type="predicted"/>
<dbReference type="AlphaFoldDB" id="A0A2P1PRB6"/>